<accession>A0A5D3YI73</accession>
<gene>
    <name evidence="2" type="ORF">LX73_1197</name>
</gene>
<evidence type="ECO:0000313" key="2">
    <source>
        <dbReference type="EMBL" id="TYP93493.1"/>
    </source>
</evidence>
<dbReference type="Proteomes" id="UP000324595">
    <property type="component" value="Unassembled WGS sequence"/>
</dbReference>
<evidence type="ECO:0008006" key="4">
    <source>
        <dbReference type="Google" id="ProtNLM"/>
    </source>
</evidence>
<feature type="signal peptide" evidence="1">
    <location>
        <begin position="1"/>
        <end position="22"/>
    </location>
</feature>
<sequence>MKKIVLTAVLWSIAISVSFAQAESQASNGSVYSRIGVGYPVETANTSAGSMGILGVSYNDIPIGNLSNPAHWGSTIYGLGSGGLNIQSFSAEQNGNTATSSNFSVNNFQLQFPIIREKLGISGSFTPLTRSNFSAVQNNTRFVSRGSTQDTLQYRIKNEGTGGSNRAELGIGWQINKNIAIGYAASAVFLSQDNYYSAIFNSGSYRPINYRFETSGIGFGNRVGTLINLPSLFSEEDELSIGLTVDLPVTINATKKQVSEAIVQAPDPINLGDGEVKMPMKMTGGISYRPSNLTLIAVEGLYQDWSNYSNDFSSTQGNANFVNRYKVGVGMQYYPYRSGSDKFLSYFKYRFGGSYDTGHLRLRGNRINTLKFSLGLGIRSPSSNSSVDLGLEYGFRGTNSSNLVKEQIWGVSLTLNLTEIMFFRPKLQ</sequence>
<keyword evidence="1" id="KW-0732">Signal</keyword>
<comment type="caution">
    <text evidence="2">The sequence shown here is derived from an EMBL/GenBank/DDBJ whole genome shotgun (WGS) entry which is preliminary data.</text>
</comment>
<dbReference type="Gene3D" id="2.40.160.60">
    <property type="entry name" value="Outer membrane protein transport protein (OMPP1/FadL/TodX)"/>
    <property type="match status" value="1"/>
</dbReference>
<protein>
    <recommendedName>
        <fullName evidence="4">Long-chain fatty acid transport protein</fullName>
    </recommendedName>
</protein>
<dbReference type="SUPFAM" id="SSF56935">
    <property type="entry name" value="Porins"/>
    <property type="match status" value="1"/>
</dbReference>
<dbReference type="OrthoDB" id="1523839at2"/>
<organism evidence="2 3">
    <name type="scientific">Fodinibius salinus</name>
    <dbReference type="NCBI Taxonomy" id="860790"/>
    <lineage>
        <taxon>Bacteria</taxon>
        <taxon>Pseudomonadati</taxon>
        <taxon>Balneolota</taxon>
        <taxon>Balneolia</taxon>
        <taxon>Balneolales</taxon>
        <taxon>Balneolaceae</taxon>
        <taxon>Fodinibius</taxon>
    </lineage>
</organism>
<dbReference type="RefSeq" id="WP_148898558.1">
    <property type="nucleotide sequence ID" value="NZ_VNHY01000002.1"/>
</dbReference>
<reference evidence="2 3" key="1">
    <citation type="submission" date="2019-07" db="EMBL/GenBank/DDBJ databases">
        <title>Genomic Encyclopedia of Archaeal and Bacterial Type Strains, Phase II (KMG-II): from individual species to whole genera.</title>
        <authorList>
            <person name="Goeker M."/>
        </authorList>
    </citation>
    <scope>NUCLEOTIDE SEQUENCE [LARGE SCALE GENOMIC DNA]</scope>
    <source>
        <strain evidence="2 3">DSM 21935</strain>
    </source>
</reference>
<keyword evidence="3" id="KW-1185">Reference proteome</keyword>
<proteinExistence type="predicted"/>
<evidence type="ECO:0000256" key="1">
    <source>
        <dbReference type="SAM" id="SignalP"/>
    </source>
</evidence>
<dbReference type="EMBL" id="VNHY01000002">
    <property type="protein sequence ID" value="TYP93493.1"/>
    <property type="molecule type" value="Genomic_DNA"/>
</dbReference>
<feature type="chain" id="PRO_5023125840" description="Long-chain fatty acid transport protein" evidence="1">
    <location>
        <begin position="23"/>
        <end position="428"/>
    </location>
</feature>
<name>A0A5D3YI73_9BACT</name>
<dbReference type="AlphaFoldDB" id="A0A5D3YI73"/>
<evidence type="ECO:0000313" key="3">
    <source>
        <dbReference type="Proteomes" id="UP000324595"/>
    </source>
</evidence>